<dbReference type="OrthoDB" id="6462103at2"/>
<dbReference type="InterPro" id="IPR000835">
    <property type="entry name" value="HTH_MarR-typ"/>
</dbReference>
<accession>A0A4P6JIT7</accession>
<dbReference type="GO" id="GO:0003700">
    <property type="term" value="F:DNA-binding transcription factor activity"/>
    <property type="evidence" value="ECO:0007669"/>
    <property type="project" value="InterPro"/>
</dbReference>
<dbReference type="SUPFAM" id="SSF46785">
    <property type="entry name" value="Winged helix' DNA-binding domain"/>
    <property type="match status" value="1"/>
</dbReference>
<dbReference type="SMART" id="SM00347">
    <property type="entry name" value="HTH_MARR"/>
    <property type="match status" value="1"/>
</dbReference>
<dbReference type="PRINTS" id="PR00598">
    <property type="entry name" value="HTHMARR"/>
</dbReference>
<evidence type="ECO:0000313" key="5">
    <source>
        <dbReference type="EMBL" id="QBD74994.1"/>
    </source>
</evidence>
<organism evidence="5 6">
    <name type="scientific">Ktedonosporobacter rubrisoli</name>
    <dbReference type="NCBI Taxonomy" id="2509675"/>
    <lineage>
        <taxon>Bacteria</taxon>
        <taxon>Bacillati</taxon>
        <taxon>Chloroflexota</taxon>
        <taxon>Ktedonobacteria</taxon>
        <taxon>Ktedonobacterales</taxon>
        <taxon>Ktedonosporobacteraceae</taxon>
        <taxon>Ktedonosporobacter</taxon>
    </lineage>
</organism>
<evidence type="ECO:0000256" key="3">
    <source>
        <dbReference type="ARBA" id="ARBA00023163"/>
    </source>
</evidence>
<dbReference type="GO" id="GO:0003677">
    <property type="term" value="F:DNA binding"/>
    <property type="evidence" value="ECO:0007669"/>
    <property type="project" value="UniProtKB-KW"/>
</dbReference>
<dbReference type="PROSITE" id="PS50995">
    <property type="entry name" value="HTH_MARR_2"/>
    <property type="match status" value="1"/>
</dbReference>
<sequence length="151" mass="16982">MNTSLENAFFQFLAYASAEAKQAFDQYVGMSQMRRQLLLLLSQQGELSHAALQQKLAIDGATVTRLVKQFEAEGVLSRRLDPQDNRYTLVSLTDAGQELVSQLQEAHSAFQTRLLTETTLILENDLEIAVSVLEKLLANIRSIQQSRQPEE</sequence>
<evidence type="ECO:0000313" key="6">
    <source>
        <dbReference type="Proteomes" id="UP000290365"/>
    </source>
</evidence>
<dbReference type="InterPro" id="IPR036388">
    <property type="entry name" value="WH-like_DNA-bd_sf"/>
</dbReference>
<proteinExistence type="predicted"/>
<keyword evidence="1" id="KW-0805">Transcription regulation</keyword>
<name>A0A4P6JIT7_KTERU</name>
<dbReference type="Gene3D" id="1.10.10.10">
    <property type="entry name" value="Winged helix-like DNA-binding domain superfamily/Winged helix DNA-binding domain"/>
    <property type="match status" value="1"/>
</dbReference>
<dbReference type="Proteomes" id="UP000290365">
    <property type="component" value="Chromosome"/>
</dbReference>
<keyword evidence="2" id="KW-0238">DNA-binding</keyword>
<gene>
    <name evidence="5" type="ORF">EPA93_02890</name>
</gene>
<dbReference type="PANTHER" id="PTHR42756">
    <property type="entry name" value="TRANSCRIPTIONAL REGULATOR, MARR"/>
    <property type="match status" value="1"/>
</dbReference>
<keyword evidence="6" id="KW-1185">Reference proteome</keyword>
<dbReference type="KEGG" id="kbs:EPA93_02890"/>
<protein>
    <submittedName>
        <fullName evidence="5">MarR family transcriptional regulator</fullName>
    </submittedName>
</protein>
<evidence type="ECO:0000256" key="2">
    <source>
        <dbReference type="ARBA" id="ARBA00023125"/>
    </source>
</evidence>
<keyword evidence="3" id="KW-0804">Transcription</keyword>
<evidence type="ECO:0000259" key="4">
    <source>
        <dbReference type="PROSITE" id="PS50995"/>
    </source>
</evidence>
<reference evidence="5 6" key="1">
    <citation type="submission" date="2019-01" db="EMBL/GenBank/DDBJ databases">
        <title>Ktedonosporobacter rubrisoli SCAWS-G2.</title>
        <authorList>
            <person name="Huang Y."/>
            <person name="Yan B."/>
        </authorList>
    </citation>
    <scope>NUCLEOTIDE SEQUENCE [LARGE SCALE GENOMIC DNA]</scope>
    <source>
        <strain evidence="5 6">SCAWS-G2</strain>
    </source>
</reference>
<dbReference type="RefSeq" id="WP_129885593.1">
    <property type="nucleotide sequence ID" value="NZ_CP035758.1"/>
</dbReference>
<evidence type="ECO:0000256" key="1">
    <source>
        <dbReference type="ARBA" id="ARBA00023015"/>
    </source>
</evidence>
<dbReference type="Pfam" id="PF01047">
    <property type="entry name" value="MarR"/>
    <property type="match status" value="1"/>
</dbReference>
<dbReference type="InterPro" id="IPR036390">
    <property type="entry name" value="WH_DNA-bd_sf"/>
</dbReference>
<dbReference type="AlphaFoldDB" id="A0A4P6JIT7"/>
<feature type="domain" description="HTH marR-type" evidence="4">
    <location>
        <begin position="6"/>
        <end position="138"/>
    </location>
</feature>
<dbReference type="EMBL" id="CP035758">
    <property type="protein sequence ID" value="QBD74994.1"/>
    <property type="molecule type" value="Genomic_DNA"/>
</dbReference>
<dbReference type="PANTHER" id="PTHR42756:SF1">
    <property type="entry name" value="TRANSCRIPTIONAL REPRESSOR OF EMRAB OPERON"/>
    <property type="match status" value="1"/>
</dbReference>